<feature type="compositionally biased region" description="Basic and acidic residues" evidence="1">
    <location>
        <begin position="140"/>
        <end position="150"/>
    </location>
</feature>
<feature type="transmembrane region" description="Helical" evidence="2">
    <location>
        <begin position="345"/>
        <end position="363"/>
    </location>
</feature>
<sequence precursor="true">MLTVRLALISTLGLLFPCPAAWAADSTSETASQARYSDIRTGFLFLDGDYVPMPYSIAVKDDQVIINGRELDLTKYDLSQYERPMQREGDFRFRPVANRGESMGGQGFGRQDFGKQGSGGGPSGGGGFRDGSFPGWQRRGRGEMPDSRSPAERFAMDIRTLNSDAVVLVEPGKSPRTLWTSDSGSDFLAALASHGDGMHAEADLPEALSAVINEQDWGRYVQSYFRDSQLRERISEWADRVQQAVVQSDRHDRFTVWRERLAFPITLFAYVMVVFAIGHLMTHAPQMVGNDHREALSNMKQISIKTLLIVASLSAIDLIWTLLASESGSMKELNPLGRGLIENPMHLMIFKISVTAMSIVLLYRLHDQPLARRATWWSCLVLTLLTARWLTFQSMFV</sequence>
<dbReference type="Proteomes" id="UP000320176">
    <property type="component" value="Unassembled WGS sequence"/>
</dbReference>
<organism evidence="5 6">
    <name type="scientific">Stieleria varia</name>
    <dbReference type="NCBI Taxonomy" id="2528005"/>
    <lineage>
        <taxon>Bacteria</taxon>
        <taxon>Pseudomonadati</taxon>
        <taxon>Planctomycetota</taxon>
        <taxon>Planctomycetia</taxon>
        <taxon>Pirellulales</taxon>
        <taxon>Pirellulaceae</taxon>
        <taxon>Stieleria</taxon>
    </lineage>
</organism>
<gene>
    <name evidence="5" type="ORF">Pla52n_33780</name>
</gene>
<evidence type="ECO:0000259" key="4">
    <source>
        <dbReference type="Pfam" id="PF18902"/>
    </source>
</evidence>
<feature type="signal peptide" evidence="3">
    <location>
        <begin position="1"/>
        <end position="23"/>
    </location>
</feature>
<feature type="domain" description="DUF5658" evidence="4">
    <location>
        <begin position="309"/>
        <end position="385"/>
    </location>
</feature>
<keyword evidence="2" id="KW-0472">Membrane</keyword>
<evidence type="ECO:0000256" key="2">
    <source>
        <dbReference type="SAM" id="Phobius"/>
    </source>
</evidence>
<dbReference type="InterPro" id="IPR043717">
    <property type="entry name" value="DUF5658"/>
</dbReference>
<reference evidence="5 6" key="1">
    <citation type="submission" date="2019-02" db="EMBL/GenBank/DDBJ databases">
        <title>Deep-cultivation of Planctomycetes and their phenomic and genomic characterization uncovers novel biology.</title>
        <authorList>
            <person name="Wiegand S."/>
            <person name="Jogler M."/>
            <person name="Boedeker C."/>
            <person name="Pinto D."/>
            <person name="Vollmers J."/>
            <person name="Rivas-Marin E."/>
            <person name="Kohn T."/>
            <person name="Peeters S.H."/>
            <person name="Heuer A."/>
            <person name="Rast P."/>
            <person name="Oberbeckmann S."/>
            <person name="Bunk B."/>
            <person name="Jeske O."/>
            <person name="Meyerdierks A."/>
            <person name="Storesund J.E."/>
            <person name="Kallscheuer N."/>
            <person name="Luecker S."/>
            <person name="Lage O.M."/>
            <person name="Pohl T."/>
            <person name="Merkel B.J."/>
            <person name="Hornburger P."/>
            <person name="Mueller R.-W."/>
            <person name="Bruemmer F."/>
            <person name="Labrenz M."/>
            <person name="Spormann A.M."/>
            <person name="Op Den Camp H."/>
            <person name="Overmann J."/>
            <person name="Amann R."/>
            <person name="Jetten M.S.M."/>
            <person name="Mascher T."/>
            <person name="Medema M.H."/>
            <person name="Devos D.P."/>
            <person name="Kaster A.-K."/>
            <person name="Ovreas L."/>
            <person name="Rohde M."/>
            <person name="Galperin M.Y."/>
            <person name="Jogler C."/>
        </authorList>
    </citation>
    <scope>NUCLEOTIDE SEQUENCE [LARGE SCALE GENOMIC DNA]</scope>
    <source>
        <strain evidence="5 6">Pla52n</strain>
    </source>
</reference>
<feature type="chain" id="PRO_5022820122" description="DUF5658 domain-containing protein" evidence="3">
    <location>
        <begin position="24"/>
        <end position="397"/>
    </location>
</feature>
<feature type="transmembrane region" description="Helical" evidence="2">
    <location>
        <begin position="375"/>
        <end position="392"/>
    </location>
</feature>
<keyword evidence="3" id="KW-0732">Signal</keyword>
<dbReference type="AlphaFoldDB" id="A0A5C6ARX7"/>
<feature type="transmembrane region" description="Helical" evidence="2">
    <location>
        <begin position="302"/>
        <end position="325"/>
    </location>
</feature>
<evidence type="ECO:0000313" key="5">
    <source>
        <dbReference type="EMBL" id="TWU02328.1"/>
    </source>
</evidence>
<dbReference type="Pfam" id="PF18902">
    <property type="entry name" value="DUF5658"/>
    <property type="match status" value="1"/>
</dbReference>
<comment type="caution">
    <text evidence="5">The sequence shown here is derived from an EMBL/GenBank/DDBJ whole genome shotgun (WGS) entry which is preliminary data.</text>
</comment>
<keyword evidence="2" id="KW-0812">Transmembrane</keyword>
<dbReference type="EMBL" id="SJPN01000004">
    <property type="protein sequence ID" value="TWU02328.1"/>
    <property type="molecule type" value="Genomic_DNA"/>
</dbReference>
<keyword evidence="6" id="KW-1185">Reference proteome</keyword>
<feature type="region of interest" description="Disordered" evidence="1">
    <location>
        <begin position="102"/>
        <end position="150"/>
    </location>
</feature>
<evidence type="ECO:0000256" key="1">
    <source>
        <dbReference type="SAM" id="MobiDB-lite"/>
    </source>
</evidence>
<feature type="transmembrane region" description="Helical" evidence="2">
    <location>
        <begin position="261"/>
        <end position="281"/>
    </location>
</feature>
<evidence type="ECO:0000256" key="3">
    <source>
        <dbReference type="SAM" id="SignalP"/>
    </source>
</evidence>
<name>A0A5C6ARX7_9BACT</name>
<feature type="compositionally biased region" description="Gly residues" evidence="1">
    <location>
        <begin position="116"/>
        <end position="129"/>
    </location>
</feature>
<protein>
    <recommendedName>
        <fullName evidence="4">DUF5658 domain-containing protein</fullName>
    </recommendedName>
</protein>
<evidence type="ECO:0000313" key="6">
    <source>
        <dbReference type="Proteomes" id="UP000320176"/>
    </source>
</evidence>
<proteinExistence type="predicted"/>
<accession>A0A5C6ARX7</accession>
<keyword evidence="2" id="KW-1133">Transmembrane helix</keyword>